<comment type="caution">
    <text evidence="2">The sequence shown here is derived from an EMBL/GenBank/DDBJ whole genome shotgun (WGS) entry which is preliminary data.</text>
</comment>
<name>A0A8J2L9C6_9HEXA</name>
<evidence type="ECO:0000256" key="1">
    <source>
        <dbReference type="SAM" id="Phobius"/>
    </source>
</evidence>
<proteinExistence type="predicted"/>
<keyword evidence="1" id="KW-0472">Membrane</keyword>
<organism evidence="2 3">
    <name type="scientific">Allacma fusca</name>
    <dbReference type="NCBI Taxonomy" id="39272"/>
    <lineage>
        <taxon>Eukaryota</taxon>
        <taxon>Metazoa</taxon>
        <taxon>Ecdysozoa</taxon>
        <taxon>Arthropoda</taxon>
        <taxon>Hexapoda</taxon>
        <taxon>Collembola</taxon>
        <taxon>Symphypleona</taxon>
        <taxon>Sminthuridae</taxon>
        <taxon>Allacma</taxon>
    </lineage>
</organism>
<keyword evidence="1" id="KW-1133">Transmembrane helix</keyword>
<keyword evidence="1" id="KW-0812">Transmembrane</keyword>
<accession>A0A8J2L9C6</accession>
<dbReference type="OrthoDB" id="6067390at2759"/>
<feature type="transmembrane region" description="Helical" evidence="1">
    <location>
        <begin position="58"/>
        <end position="77"/>
    </location>
</feature>
<protein>
    <submittedName>
        <fullName evidence="2">Uncharacterized protein</fullName>
    </submittedName>
</protein>
<keyword evidence="3" id="KW-1185">Reference proteome</keyword>
<sequence>MGFVMNTIPEFVGSVAEKLKLIPAKDSTRVMKFPYTTTAQIGLFPYRFYWKNQWLTRYWIYGIIITFPIINAIDKLSNTPENKKKWKEIRAKQFEGHH</sequence>
<reference evidence="2" key="1">
    <citation type="submission" date="2021-06" db="EMBL/GenBank/DDBJ databases">
        <authorList>
            <person name="Hodson N. C."/>
            <person name="Mongue J. A."/>
            <person name="Jaron S. K."/>
        </authorList>
    </citation>
    <scope>NUCLEOTIDE SEQUENCE</scope>
</reference>
<dbReference type="Proteomes" id="UP000708208">
    <property type="component" value="Unassembled WGS sequence"/>
</dbReference>
<gene>
    <name evidence="2" type="ORF">AFUS01_LOCUS37674</name>
</gene>
<evidence type="ECO:0000313" key="2">
    <source>
        <dbReference type="EMBL" id="CAG7827703.1"/>
    </source>
</evidence>
<dbReference type="EMBL" id="CAJVCH010544586">
    <property type="protein sequence ID" value="CAG7827703.1"/>
    <property type="molecule type" value="Genomic_DNA"/>
</dbReference>
<dbReference type="AlphaFoldDB" id="A0A8J2L9C6"/>
<evidence type="ECO:0000313" key="3">
    <source>
        <dbReference type="Proteomes" id="UP000708208"/>
    </source>
</evidence>